<feature type="domain" description="NB-ARC" evidence="7">
    <location>
        <begin position="156"/>
        <end position="319"/>
    </location>
</feature>
<dbReference type="Pfam" id="PF00931">
    <property type="entry name" value="NB-ARC"/>
    <property type="match status" value="1"/>
</dbReference>
<protein>
    <recommendedName>
        <fullName evidence="11">AAA+ ATPase domain-containing protein</fullName>
    </recommendedName>
</protein>
<sequence>MADVVLCAASAVAGCLVAPVGRLCGYVISYDSHVLELKDKVAALDTARGTLQESIAEAENNGKSIKAIVEKWMKEVEDADEDARRVLNDGRAEKTCFYGWLPNPKVRYRLGREARRKAEHIQRLIDGKPSGKVYDDTPGGVSGASVTIFESQASILEDIMNALDCQECKVIGICGPGGVGKTTLLNIVEKKLQENRKPFNKVVRSKVSQNPNLTEIQRDICCGLGLEDVPSEEVRKKNLSQRLQNPSEKVLVILDDLWAELNLTEVGIPMGDESRNCKLLLTSRNKSVLEQRMHTEPTFDLDGLNEHEAFRLFEETIGNKLQQDENLKADAAQVVRKLAGLPLLITSVASTLKCSDESTWKCMLKKIEDSHNERIVRWSYDYLESKDVKCLFLLCGLIGGTIKVELLLELGMVLGLFGQFNDTIQLSRHKLNKMLGSIHSFCLLQHGGHGKENVTIHDLYSEEVISDAFSDQISLMFNNKDGSWPKVKHERCWACLVNVGRNRLAELLVGQFPPVKILMLAEKSDRGDCNRMDFTYMEELRALYLCSMRITSFPSSMEILRNLQSLSINCYVEDVANLGKLKTLQILNFTGSTISKLPKEIGDLTDLRLLNLSDCKKLKIIEPGALKGLINLEELYVERSFDRWMGVDEMQSESCNATLAELKSLTKLTSLKISILKPTILLEGDDLPFGNLINFWINIGNAELIPMLECFGLMMRYEGLRTMKLKLEGCDSILSRECVKKTLQKTQYLCLNGMREFKKNANELCAGGFPQLKCLNIEDSPSIKYIANSSDGAFPNLEFLFLRNLINLEKICHDCVDSVCFSKLKIVIVSNCGQLKYLWCLSLMQRLGQLEEISVDGCHSMQAISTDDAGKDFGSIDNMVELPNVRLLELVDLPNMTSFPGDFFIFSLCQYVLSKGYKFH</sequence>
<proteinExistence type="inferred from homology"/>
<dbReference type="Gramene" id="rna-gnl|WGS:JABURB|Cocit.L2853.1">
    <property type="protein sequence ID" value="cds-KAF7847547.1"/>
    <property type="gene ID" value="gene-BT93_L2853"/>
</dbReference>
<evidence type="ECO:0000256" key="3">
    <source>
        <dbReference type="ARBA" id="ARBA00022741"/>
    </source>
</evidence>
<evidence type="ECO:0000259" key="8">
    <source>
        <dbReference type="Pfam" id="PF23598"/>
    </source>
</evidence>
<name>A0A8T0CIU5_CORYI</name>
<evidence type="ECO:0000256" key="4">
    <source>
        <dbReference type="ARBA" id="ARBA00022821"/>
    </source>
</evidence>
<reference evidence="9" key="1">
    <citation type="submission" date="2020-05" db="EMBL/GenBank/DDBJ databases">
        <title>WGS assembly of Corymbia citriodora subspecies variegata.</title>
        <authorList>
            <person name="Barry K."/>
            <person name="Hundley H."/>
            <person name="Shu S."/>
            <person name="Jenkins J."/>
            <person name="Grimwood J."/>
            <person name="Baten A."/>
        </authorList>
    </citation>
    <scope>NUCLEOTIDE SEQUENCE</scope>
    <source>
        <strain evidence="9">CV2-018</strain>
    </source>
</reference>
<evidence type="ECO:0000256" key="1">
    <source>
        <dbReference type="ARBA" id="ARBA00008894"/>
    </source>
</evidence>
<comment type="similarity">
    <text evidence="1">Belongs to the disease resistance NB-LRR family.</text>
</comment>
<gene>
    <name evidence="9" type="ORF">BT93_L2853</name>
</gene>
<dbReference type="EMBL" id="MU090710">
    <property type="protein sequence ID" value="KAF7847547.1"/>
    <property type="molecule type" value="Genomic_DNA"/>
</dbReference>
<organism evidence="9 10">
    <name type="scientific">Corymbia citriodora subsp. variegata</name>
    <dbReference type="NCBI Taxonomy" id="360336"/>
    <lineage>
        <taxon>Eukaryota</taxon>
        <taxon>Viridiplantae</taxon>
        <taxon>Streptophyta</taxon>
        <taxon>Embryophyta</taxon>
        <taxon>Tracheophyta</taxon>
        <taxon>Spermatophyta</taxon>
        <taxon>Magnoliopsida</taxon>
        <taxon>eudicotyledons</taxon>
        <taxon>Gunneridae</taxon>
        <taxon>Pentapetalae</taxon>
        <taxon>rosids</taxon>
        <taxon>malvids</taxon>
        <taxon>Myrtales</taxon>
        <taxon>Myrtaceae</taxon>
        <taxon>Myrtoideae</taxon>
        <taxon>Eucalypteae</taxon>
        <taxon>Corymbia</taxon>
    </lineage>
</organism>
<dbReference type="FunFam" id="3.40.50.300:FF:001091">
    <property type="entry name" value="Probable disease resistance protein At1g61300"/>
    <property type="match status" value="1"/>
</dbReference>
<dbReference type="InterPro" id="IPR027417">
    <property type="entry name" value="P-loop_NTPase"/>
</dbReference>
<dbReference type="GO" id="GO:0005524">
    <property type="term" value="F:ATP binding"/>
    <property type="evidence" value="ECO:0007669"/>
    <property type="project" value="UniProtKB-KW"/>
</dbReference>
<comment type="caution">
    <text evidence="9">The sequence shown here is derived from an EMBL/GenBank/DDBJ whole genome shotgun (WGS) entry which is preliminary data.</text>
</comment>
<evidence type="ECO:0000256" key="2">
    <source>
        <dbReference type="ARBA" id="ARBA00022737"/>
    </source>
</evidence>
<evidence type="ECO:0000256" key="6">
    <source>
        <dbReference type="SAM" id="Coils"/>
    </source>
</evidence>
<accession>A0A8T0CIU5</accession>
<dbReference type="PANTHER" id="PTHR33463:SF203">
    <property type="entry name" value="AAA+ ATPASE DOMAIN-CONTAINING PROTEIN"/>
    <property type="match status" value="1"/>
</dbReference>
<feature type="domain" description="Disease resistance R13L4/SHOC-2-like LRR" evidence="8">
    <location>
        <begin position="510"/>
        <end position="810"/>
    </location>
</feature>
<keyword evidence="10" id="KW-1185">Reference proteome</keyword>
<feature type="coiled-coil region" evidence="6">
    <location>
        <begin position="41"/>
        <end position="89"/>
    </location>
</feature>
<keyword evidence="3" id="KW-0547">Nucleotide-binding</keyword>
<dbReference type="AlphaFoldDB" id="A0A8T0CIU5"/>
<keyword evidence="4" id="KW-0611">Plant defense</keyword>
<dbReference type="Gene3D" id="1.10.8.430">
    <property type="entry name" value="Helical domain of apoptotic protease-activating factors"/>
    <property type="match status" value="1"/>
</dbReference>
<dbReference type="InterPro" id="IPR042197">
    <property type="entry name" value="Apaf_helical"/>
</dbReference>
<dbReference type="InterPro" id="IPR055414">
    <property type="entry name" value="LRR_R13L4/SHOC2-like"/>
</dbReference>
<dbReference type="Gene3D" id="3.80.10.10">
    <property type="entry name" value="Ribonuclease Inhibitor"/>
    <property type="match status" value="1"/>
</dbReference>
<dbReference type="Proteomes" id="UP000806378">
    <property type="component" value="Unassembled WGS sequence"/>
</dbReference>
<dbReference type="Pfam" id="PF23598">
    <property type="entry name" value="LRR_14"/>
    <property type="match status" value="1"/>
</dbReference>
<dbReference type="Gene3D" id="3.40.50.300">
    <property type="entry name" value="P-loop containing nucleotide triphosphate hydrolases"/>
    <property type="match status" value="1"/>
</dbReference>
<dbReference type="SUPFAM" id="SSF52058">
    <property type="entry name" value="L domain-like"/>
    <property type="match status" value="1"/>
</dbReference>
<evidence type="ECO:0000256" key="5">
    <source>
        <dbReference type="ARBA" id="ARBA00022840"/>
    </source>
</evidence>
<dbReference type="GO" id="GO:0006952">
    <property type="term" value="P:defense response"/>
    <property type="evidence" value="ECO:0007669"/>
    <property type="project" value="UniProtKB-KW"/>
</dbReference>
<dbReference type="InterPro" id="IPR032675">
    <property type="entry name" value="LRR_dom_sf"/>
</dbReference>
<keyword evidence="2" id="KW-0677">Repeat</keyword>
<dbReference type="OrthoDB" id="1579323at2759"/>
<evidence type="ECO:0008006" key="11">
    <source>
        <dbReference type="Google" id="ProtNLM"/>
    </source>
</evidence>
<dbReference type="PANTHER" id="PTHR33463">
    <property type="entry name" value="NB-ARC DOMAIN-CONTAINING PROTEIN-RELATED"/>
    <property type="match status" value="1"/>
</dbReference>
<evidence type="ECO:0000313" key="10">
    <source>
        <dbReference type="Proteomes" id="UP000806378"/>
    </source>
</evidence>
<dbReference type="InterPro" id="IPR002182">
    <property type="entry name" value="NB-ARC"/>
</dbReference>
<dbReference type="SUPFAM" id="SSF52540">
    <property type="entry name" value="P-loop containing nucleoside triphosphate hydrolases"/>
    <property type="match status" value="1"/>
</dbReference>
<dbReference type="InterPro" id="IPR050905">
    <property type="entry name" value="Plant_NBS-LRR"/>
</dbReference>
<keyword evidence="5" id="KW-0067">ATP-binding</keyword>
<evidence type="ECO:0000259" key="7">
    <source>
        <dbReference type="Pfam" id="PF00931"/>
    </source>
</evidence>
<evidence type="ECO:0000313" key="9">
    <source>
        <dbReference type="EMBL" id="KAF7847547.1"/>
    </source>
</evidence>
<dbReference type="GO" id="GO:0043531">
    <property type="term" value="F:ADP binding"/>
    <property type="evidence" value="ECO:0007669"/>
    <property type="project" value="InterPro"/>
</dbReference>
<dbReference type="PRINTS" id="PR00364">
    <property type="entry name" value="DISEASERSIST"/>
</dbReference>
<keyword evidence="6" id="KW-0175">Coiled coil</keyword>